<evidence type="ECO:0000256" key="1">
    <source>
        <dbReference type="ARBA" id="ARBA00004651"/>
    </source>
</evidence>
<feature type="transmembrane region" description="Helical" evidence="8">
    <location>
        <begin position="324"/>
        <end position="345"/>
    </location>
</feature>
<evidence type="ECO:0000313" key="10">
    <source>
        <dbReference type="Proteomes" id="UP000002026"/>
    </source>
</evidence>
<feature type="transmembrane region" description="Helical" evidence="8">
    <location>
        <begin position="78"/>
        <end position="97"/>
    </location>
</feature>
<dbReference type="PIRSF" id="PIRSF016636">
    <property type="entry name" value="AlgI_DltB"/>
    <property type="match status" value="1"/>
</dbReference>
<dbReference type="InterPro" id="IPR028362">
    <property type="entry name" value="AlgI"/>
</dbReference>
<dbReference type="HOGENOM" id="CLU_025255_1_3_11"/>
<dbReference type="PIRSF" id="PIRSF500217">
    <property type="entry name" value="AlgI"/>
    <property type="match status" value="1"/>
</dbReference>
<dbReference type="STRING" id="471855.Shel_14610"/>
<feature type="transmembrane region" description="Helical" evidence="8">
    <location>
        <begin position="47"/>
        <end position="66"/>
    </location>
</feature>
<reference evidence="9 10" key="1">
    <citation type="journal article" date="2009" name="Stand. Genomic Sci.">
        <title>Complete genome sequence of Slackia heliotrinireducens type strain (RHS 1).</title>
        <authorList>
            <person name="Pukall R."/>
            <person name="Lapidus A."/>
            <person name="Nolan M."/>
            <person name="Copeland A."/>
            <person name="Glavina Del Rio T."/>
            <person name="Lucas S."/>
            <person name="Chen F."/>
            <person name="Tice H."/>
            <person name="Cheng J.F."/>
            <person name="Chertkov O."/>
            <person name="Bruce D."/>
            <person name="Goodwin L."/>
            <person name="Kuske C."/>
            <person name="Brettin T."/>
            <person name="Detter J.C."/>
            <person name="Han C."/>
            <person name="Pitluck S."/>
            <person name="Pati A."/>
            <person name="Mavrommatis K."/>
            <person name="Ivanova N."/>
            <person name="Ovchinnikova G."/>
            <person name="Chen A."/>
            <person name="Palaniappan K."/>
            <person name="Schneider S."/>
            <person name="Rohde M."/>
            <person name="Chain P."/>
            <person name="D'haeseleer P."/>
            <person name="Goker M."/>
            <person name="Bristow J."/>
            <person name="Eisen J.A."/>
            <person name="Markowitz V."/>
            <person name="Kyrpides N.C."/>
            <person name="Klenk H.P."/>
            <person name="Hugenholtz P."/>
        </authorList>
    </citation>
    <scope>NUCLEOTIDE SEQUENCE [LARGE SCALE GENOMIC DNA]</scope>
    <source>
        <strain evidence="10">ATCC 29202 / DSM 20476 / NCTC 11029 / RHS 1</strain>
    </source>
</reference>
<evidence type="ECO:0000256" key="6">
    <source>
        <dbReference type="ARBA" id="ARBA00023136"/>
    </source>
</evidence>
<protein>
    <submittedName>
        <fullName evidence="9">Predicted membrane protein involved in D-alanine export</fullName>
    </submittedName>
</protein>
<feature type="transmembrane region" description="Helical" evidence="8">
    <location>
        <begin position="407"/>
        <end position="426"/>
    </location>
</feature>
<dbReference type="GO" id="GO:0042121">
    <property type="term" value="P:alginic acid biosynthetic process"/>
    <property type="evidence" value="ECO:0007669"/>
    <property type="project" value="InterPro"/>
</dbReference>
<organism evidence="9 10">
    <name type="scientific">Slackia heliotrinireducens (strain ATCC 29202 / DSM 20476 / NCTC 11029 / RHS 1)</name>
    <name type="common">Peptococcus heliotrinreducens</name>
    <dbReference type="NCBI Taxonomy" id="471855"/>
    <lineage>
        <taxon>Bacteria</taxon>
        <taxon>Bacillati</taxon>
        <taxon>Actinomycetota</taxon>
        <taxon>Coriobacteriia</taxon>
        <taxon>Eggerthellales</taxon>
        <taxon>Eggerthellaceae</taxon>
        <taxon>Slackia</taxon>
    </lineage>
</organism>
<dbReference type="GO" id="GO:0005886">
    <property type="term" value="C:plasma membrane"/>
    <property type="evidence" value="ECO:0007669"/>
    <property type="project" value="UniProtKB-SubCell"/>
</dbReference>
<comment type="subcellular location">
    <subcellularLocation>
        <location evidence="1">Cell membrane</location>
        <topology evidence="1">Multi-pass membrane protein</topology>
    </subcellularLocation>
</comment>
<dbReference type="AlphaFoldDB" id="C7N6E6"/>
<keyword evidence="7" id="KW-0012">Acyltransferase</keyword>
<accession>C7N6E6</accession>
<feature type="transmembrane region" description="Helical" evidence="8">
    <location>
        <begin position="117"/>
        <end position="135"/>
    </location>
</feature>
<evidence type="ECO:0000256" key="7">
    <source>
        <dbReference type="PIRNR" id="PIRNR016636"/>
    </source>
</evidence>
<feature type="transmembrane region" description="Helical" evidence="8">
    <location>
        <begin position="482"/>
        <end position="506"/>
    </location>
</feature>
<evidence type="ECO:0000313" key="9">
    <source>
        <dbReference type="EMBL" id="ACV22481.1"/>
    </source>
</evidence>
<dbReference type="eggNOG" id="COG1696">
    <property type="taxonomic scope" value="Bacteria"/>
</dbReference>
<keyword evidence="4 8" id="KW-0812">Transmembrane</keyword>
<dbReference type="KEGG" id="shi:Shel_14610"/>
<dbReference type="InterPro" id="IPR004299">
    <property type="entry name" value="MBOAT_fam"/>
</dbReference>
<dbReference type="RefSeq" id="WP_012798583.1">
    <property type="nucleotide sequence ID" value="NC_013165.1"/>
</dbReference>
<feature type="transmembrane region" description="Helical" evidence="8">
    <location>
        <begin position="7"/>
        <end position="27"/>
    </location>
</feature>
<keyword evidence="7" id="KW-0808">Transferase</keyword>
<evidence type="ECO:0000256" key="3">
    <source>
        <dbReference type="ARBA" id="ARBA00022475"/>
    </source>
</evidence>
<dbReference type="PANTHER" id="PTHR13285:SF18">
    <property type="entry name" value="PROTEIN-CYSTEINE N-PALMITOYLTRANSFERASE RASP"/>
    <property type="match status" value="1"/>
</dbReference>
<name>C7N6E6_SLAHD</name>
<dbReference type="PANTHER" id="PTHR13285">
    <property type="entry name" value="ACYLTRANSFERASE"/>
    <property type="match status" value="1"/>
</dbReference>
<comment type="similarity">
    <text evidence="2 7">Belongs to the membrane-bound acyltransferase family.</text>
</comment>
<evidence type="ECO:0000256" key="8">
    <source>
        <dbReference type="SAM" id="Phobius"/>
    </source>
</evidence>
<dbReference type="InterPro" id="IPR051085">
    <property type="entry name" value="MB_O-acyltransferase"/>
</dbReference>
<feature type="transmembrane region" description="Helical" evidence="8">
    <location>
        <begin position="147"/>
        <end position="169"/>
    </location>
</feature>
<feature type="transmembrane region" description="Helical" evidence="8">
    <location>
        <begin position="357"/>
        <end position="375"/>
    </location>
</feature>
<feature type="transmembrane region" description="Helical" evidence="8">
    <location>
        <begin position="222"/>
        <end position="240"/>
    </location>
</feature>
<dbReference type="Pfam" id="PF03062">
    <property type="entry name" value="MBOAT"/>
    <property type="match status" value="1"/>
</dbReference>
<keyword evidence="3 7" id="KW-1003">Cell membrane</keyword>
<evidence type="ECO:0000256" key="5">
    <source>
        <dbReference type="ARBA" id="ARBA00022989"/>
    </source>
</evidence>
<dbReference type="EMBL" id="CP001684">
    <property type="protein sequence ID" value="ACV22481.1"/>
    <property type="molecule type" value="Genomic_DNA"/>
</dbReference>
<proteinExistence type="inferred from homology"/>
<sequence>MVFSSSAFLLFYCPIMLLVYFACRTRVLRNVWLLVASLLFYSWGEPVYVLLMVLSIFMNWALSLAIGGSSKVGVRKALLFIAVVANVLVIGFFKYQGFVADNINALAGAEVIGNMNLPLPIGISFYTLQALSYVIDVYRKQVEPQRNILFLGMYVACFPQLIAGPIVRYSTIHEQVLGRKENLEDFASGLRLFVVGLSKKVLLANTCAILADSMLSQGGSAIGFVGAWGGLIAYTFQIFFDFSGYSDMAIGLGRMMGFKYLRNFNYPYISTSVTEFWRRWHISLSTFFRDYIYIPLGGSRCTTSRHIFNIAVVWTVTGLWHGAAWNYVLWGVYYGVLLICEKYLWGMRLAKTPRLVQHVYCIVIYVFGWSFFWITDSTQLVPYWQALVGMYGLTGSASFWELGVWEYWVVFAICVAASTPICPYVKERFLAWVEGRQLVDFLKISVVNPERYEADSLCVLEAEPVGKSQARLLAWANVAVDVLLVMLFLTSLASVISGSFNPFIYFQF</sequence>
<dbReference type="GO" id="GO:0016746">
    <property type="term" value="F:acyltransferase activity"/>
    <property type="evidence" value="ECO:0007669"/>
    <property type="project" value="UniProtKB-KW"/>
</dbReference>
<keyword evidence="5 8" id="KW-1133">Transmembrane helix</keyword>
<evidence type="ECO:0000256" key="2">
    <source>
        <dbReference type="ARBA" id="ARBA00010323"/>
    </source>
</evidence>
<gene>
    <name evidence="9" type="ordered locus">Shel_14610</name>
</gene>
<feature type="transmembrane region" description="Helical" evidence="8">
    <location>
        <begin position="189"/>
        <end position="210"/>
    </location>
</feature>
<keyword evidence="10" id="KW-1185">Reference proteome</keyword>
<dbReference type="Proteomes" id="UP000002026">
    <property type="component" value="Chromosome"/>
</dbReference>
<evidence type="ECO:0000256" key="4">
    <source>
        <dbReference type="ARBA" id="ARBA00022692"/>
    </source>
</evidence>
<keyword evidence="6 7" id="KW-0472">Membrane</keyword>
<dbReference type="InterPro" id="IPR024194">
    <property type="entry name" value="Ac/AlaTfrase_AlgI/DltB"/>
</dbReference>